<dbReference type="InterPro" id="IPR032394">
    <property type="entry name" value="Anoct_dimer"/>
</dbReference>
<dbReference type="FunCoup" id="B3S047">
    <property type="interactions" value="10"/>
</dbReference>
<keyword evidence="3" id="KW-1003">Cell membrane</keyword>
<feature type="transmembrane region" description="Helical" evidence="8">
    <location>
        <begin position="596"/>
        <end position="620"/>
    </location>
</feature>
<feature type="compositionally biased region" description="Acidic residues" evidence="9">
    <location>
        <begin position="501"/>
        <end position="519"/>
    </location>
</feature>
<dbReference type="AlphaFoldDB" id="B3S047"/>
<evidence type="ECO:0000256" key="4">
    <source>
        <dbReference type="ARBA" id="ARBA00022692"/>
    </source>
</evidence>
<feature type="domain" description="Anoctamin dimerisation" evidence="11">
    <location>
        <begin position="4"/>
        <end position="163"/>
    </location>
</feature>
<feature type="transmembrane region" description="Helical" evidence="8">
    <location>
        <begin position="682"/>
        <end position="703"/>
    </location>
</feature>
<keyword evidence="5 8" id="KW-1133">Transmembrane helix</keyword>
<dbReference type="PANTHER" id="PTHR12308">
    <property type="entry name" value="ANOCTAMIN"/>
    <property type="match status" value="1"/>
</dbReference>
<name>B3S047_TRIAD</name>
<dbReference type="PhylomeDB" id="B3S047"/>
<evidence type="ECO:0000256" key="1">
    <source>
        <dbReference type="ARBA" id="ARBA00004651"/>
    </source>
</evidence>
<keyword evidence="7" id="KW-0325">Glycoprotein</keyword>
<dbReference type="eggNOG" id="KOG2514">
    <property type="taxonomic scope" value="Eukaryota"/>
</dbReference>
<evidence type="ECO:0000256" key="8">
    <source>
        <dbReference type="RuleBase" id="RU280814"/>
    </source>
</evidence>
<comment type="subcellular location">
    <subcellularLocation>
        <location evidence="1">Cell membrane</location>
        <topology evidence="1">Multi-pass membrane protein</topology>
    </subcellularLocation>
    <subcellularLocation>
        <location evidence="8">Membrane</location>
        <topology evidence="8">Multi-pass membrane protein</topology>
    </subcellularLocation>
</comment>
<dbReference type="OMA" id="AYWARWC"/>
<evidence type="ECO:0000313" key="13">
    <source>
        <dbReference type="Proteomes" id="UP000009022"/>
    </source>
</evidence>
<protein>
    <recommendedName>
        <fullName evidence="8">Anoctamin</fullName>
    </recommendedName>
</protein>
<dbReference type="InterPro" id="IPR049452">
    <property type="entry name" value="Anoctamin_TM"/>
</dbReference>
<dbReference type="Pfam" id="PF04547">
    <property type="entry name" value="Anoctamin"/>
    <property type="match status" value="1"/>
</dbReference>
<feature type="domain" description="Anoctamin transmembrane" evidence="10">
    <location>
        <begin position="166"/>
        <end position="717"/>
    </location>
</feature>
<dbReference type="Pfam" id="PF16178">
    <property type="entry name" value="Anoct_dimer"/>
    <property type="match status" value="1"/>
</dbReference>
<dbReference type="OrthoDB" id="296386at2759"/>
<feature type="region of interest" description="Disordered" evidence="9">
    <location>
        <begin position="497"/>
        <end position="520"/>
    </location>
</feature>
<feature type="transmembrane region" description="Helical" evidence="8">
    <location>
        <begin position="258"/>
        <end position="275"/>
    </location>
</feature>
<feature type="transmembrane region" description="Helical" evidence="8">
    <location>
        <begin position="177"/>
        <end position="204"/>
    </location>
</feature>
<evidence type="ECO:0000313" key="12">
    <source>
        <dbReference type="EMBL" id="EDV24327.1"/>
    </source>
</evidence>
<dbReference type="GO" id="GO:0046983">
    <property type="term" value="F:protein dimerization activity"/>
    <property type="evidence" value="ECO:0007669"/>
    <property type="project" value="InterPro"/>
</dbReference>
<evidence type="ECO:0000256" key="6">
    <source>
        <dbReference type="ARBA" id="ARBA00023136"/>
    </source>
</evidence>
<dbReference type="GO" id="GO:0005254">
    <property type="term" value="F:chloride channel activity"/>
    <property type="evidence" value="ECO:0000318"/>
    <property type="project" value="GO_Central"/>
</dbReference>
<organism evidence="12 13">
    <name type="scientific">Trichoplax adhaerens</name>
    <name type="common">Trichoplax reptans</name>
    <dbReference type="NCBI Taxonomy" id="10228"/>
    <lineage>
        <taxon>Eukaryota</taxon>
        <taxon>Metazoa</taxon>
        <taxon>Placozoa</taxon>
        <taxon>Uniplacotomia</taxon>
        <taxon>Trichoplacea</taxon>
        <taxon>Trichoplacidae</taxon>
        <taxon>Trichoplax</taxon>
    </lineage>
</organism>
<dbReference type="KEGG" id="tad:TRIADDRAFT_10718"/>
<proteinExistence type="inferred from homology"/>
<evidence type="ECO:0000259" key="11">
    <source>
        <dbReference type="Pfam" id="PF16178"/>
    </source>
</evidence>
<dbReference type="GO" id="GO:1902476">
    <property type="term" value="P:chloride transmembrane transport"/>
    <property type="evidence" value="ECO:0000318"/>
    <property type="project" value="GO_Central"/>
</dbReference>
<accession>B3S047</accession>
<dbReference type="RefSeq" id="XP_002113853.1">
    <property type="nucleotide sequence ID" value="XM_002113817.1"/>
</dbReference>
<dbReference type="GeneID" id="6754682"/>
<evidence type="ECO:0000256" key="9">
    <source>
        <dbReference type="SAM" id="MobiDB-lite"/>
    </source>
</evidence>
<keyword evidence="4 8" id="KW-0812">Transmembrane</keyword>
<dbReference type="HOGENOM" id="CLU_006685_0_1_1"/>
<feature type="transmembrane region" description="Helical" evidence="8">
    <location>
        <begin position="419"/>
        <end position="440"/>
    </location>
</feature>
<reference evidence="12 13" key="1">
    <citation type="journal article" date="2008" name="Nature">
        <title>The Trichoplax genome and the nature of placozoans.</title>
        <authorList>
            <person name="Srivastava M."/>
            <person name="Begovic E."/>
            <person name="Chapman J."/>
            <person name="Putnam N.H."/>
            <person name="Hellsten U."/>
            <person name="Kawashima T."/>
            <person name="Kuo A."/>
            <person name="Mitros T."/>
            <person name="Salamov A."/>
            <person name="Carpenter M.L."/>
            <person name="Signorovitch A.Y."/>
            <person name="Moreno M.A."/>
            <person name="Kamm K."/>
            <person name="Grimwood J."/>
            <person name="Schmutz J."/>
            <person name="Shapiro H."/>
            <person name="Grigoriev I.V."/>
            <person name="Buss L.W."/>
            <person name="Schierwater B."/>
            <person name="Dellaporta S.L."/>
            <person name="Rokhsar D.S."/>
        </authorList>
    </citation>
    <scope>NUCLEOTIDE SEQUENCE [LARGE SCALE GENOMIC DNA]</scope>
    <source>
        <strain evidence="12 13">Grell-BS-1999</strain>
    </source>
</reference>
<evidence type="ECO:0000256" key="5">
    <source>
        <dbReference type="ARBA" id="ARBA00022989"/>
    </source>
</evidence>
<gene>
    <name evidence="12" type="ORF">TRIADDRAFT_10718</name>
</gene>
<feature type="transmembrane region" description="Helical" evidence="8">
    <location>
        <begin position="331"/>
        <end position="355"/>
    </location>
</feature>
<keyword evidence="13" id="KW-1185">Reference proteome</keyword>
<comment type="similarity">
    <text evidence="2 8">Belongs to the anoctamin family.</text>
</comment>
<feature type="transmembrane region" description="Helical" evidence="8">
    <location>
        <begin position="375"/>
        <end position="393"/>
    </location>
</feature>
<dbReference type="PANTHER" id="PTHR12308:SF84">
    <property type="entry name" value="ANOCTAMIN"/>
    <property type="match status" value="1"/>
</dbReference>
<dbReference type="CTD" id="6754682"/>
<sequence length="727" mass="83910">ETETVKYHFVKVHLPWAVVSQYAEDLLSRARLLIDESSNDCWSAYWLHKFRIPNIMLSKIQWKPNRFITAPYDRTKLDKYVGSEDLESFFSSAERSRLANYILSNTLYGDRRAGEVGIDRLIEEKAFHEAYPLHDGPYSNTLMDEMLYLHWARWTAWYKYQPIEVIRLYFGEKIGIYFSWLGFYTSWLLPAAIVGFIIFMIGILSMGSNPVAAQVCEGGKTIKMCPICSPSIGCEYYYLSDDCFSATVSYAFDNPGTVFFSIFMCFWAVSFLEYWKRKEATLAFRWDTMDFEAEEERPRPRFSALAPSKRQNPITGQWEPYMSPATRLPRYLTGLSVILIMASLVVIFLIGVIVYRTVITIVMYGSKSLRSSASSISGFTGGILNLVLIMLLSRTYSKLAHTLTEWEMHRTQTEFEDHLTFKVFCFQFVNFYAYIFYIAFFKGRFIGYPGHYDHFLGLRPVDCGPTGCLVELATQLAIVTVGKQIIGNAKELFIPSREYPPDDVDGNEDNNAEKEEVEESTAQTRWLADFELLKDEPLFEEYLEMVLQFGFVTVFVASFPLAPFFALLNNWVEIRLDANKYITQSKRPVAEKAQDIGVWYSILEAVTKIAVICNAFVIAFTSEFIPRMLYKFTINESLEGYINFTLAHAPPNTTSEPCRYKGYRNEDGQRTLFYWELTAMRLAFVIVFEHLVFGISVFIAIMVPDVPKSLDIKIKRERFLAENMLTD</sequence>
<evidence type="ECO:0000256" key="2">
    <source>
        <dbReference type="ARBA" id="ARBA00009671"/>
    </source>
</evidence>
<evidence type="ECO:0000256" key="3">
    <source>
        <dbReference type="ARBA" id="ARBA00022475"/>
    </source>
</evidence>
<dbReference type="GO" id="GO:0005886">
    <property type="term" value="C:plasma membrane"/>
    <property type="evidence" value="ECO:0000318"/>
    <property type="project" value="GO_Central"/>
</dbReference>
<evidence type="ECO:0000256" key="7">
    <source>
        <dbReference type="ARBA" id="ARBA00023180"/>
    </source>
</evidence>
<evidence type="ECO:0000259" key="10">
    <source>
        <dbReference type="Pfam" id="PF04547"/>
    </source>
</evidence>
<feature type="non-terminal residue" evidence="12">
    <location>
        <position position="727"/>
    </location>
</feature>
<dbReference type="EMBL" id="DS985246">
    <property type="protein sequence ID" value="EDV24327.1"/>
    <property type="molecule type" value="Genomic_DNA"/>
</dbReference>
<dbReference type="Proteomes" id="UP000009022">
    <property type="component" value="Unassembled WGS sequence"/>
</dbReference>
<keyword evidence="6 8" id="KW-0472">Membrane</keyword>
<dbReference type="InParanoid" id="B3S047"/>
<feature type="transmembrane region" description="Helical" evidence="8">
    <location>
        <begin position="545"/>
        <end position="568"/>
    </location>
</feature>
<feature type="non-terminal residue" evidence="12">
    <location>
        <position position="1"/>
    </location>
</feature>
<dbReference type="InterPro" id="IPR007632">
    <property type="entry name" value="Anoctamin"/>
</dbReference>